<keyword evidence="5" id="KW-0804">Transcription</keyword>
<gene>
    <name evidence="8" type="ORF">HDF23_001657</name>
</gene>
<feature type="domain" description="RNA polymerase sigma-70 region 2" evidence="6">
    <location>
        <begin position="18"/>
        <end position="82"/>
    </location>
</feature>
<dbReference type="InterPro" id="IPR013325">
    <property type="entry name" value="RNA_pol_sigma_r2"/>
</dbReference>
<dbReference type="Pfam" id="PF04542">
    <property type="entry name" value="Sigma70_r2"/>
    <property type="match status" value="1"/>
</dbReference>
<dbReference type="InterPro" id="IPR036388">
    <property type="entry name" value="WH-like_DNA-bd_sf"/>
</dbReference>
<evidence type="ECO:0000256" key="1">
    <source>
        <dbReference type="ARBA" id="ARBA00010641"/>
    </source>
</evidence>
<dbReference type="InterPro" id="IPR013324">
    <property type="entry name" value="RNA_pol_sigma_r3/r4-like"/>
</dbReference>
<comment type="similarity">
    <text evidence="1">Belongs to the sigma-70 factor family. ECF subfamily.</text>
</comment>
<reference evidence="8 9" key="1">
    <citation type="submission" date="2020-08" db="EMBL/GenBank/DDBJ databases">
        <title>Genomic Encyclopedia of Type Strains, Phase IV (KMG-V): Genome sequencing to study the core and pangenomes of soil and plant-associated prokaryotes.</title>
        <authorList>
            <person name="Whitman W."/>
        </authorList>
    </citation>
    <scope>NUCLEOTIDE SEQUENCE [LARGE SCALE GENOMIC DNA]</scope>
    <source>
        <strain evidence="8 9">ANJLi2</strain>
    </source>
</reference>
<dbReference type="NCBIfam" id="TIGR02937">
    <property type="entry name" value="sigma70-ECF"/>
    <property type="match status" value="1"/>
</dbReference>
<dbReference type="RefSeq" id="WP_260180775.1">
    <property type="nucleotide sequence ID" value="NZ_JACHCB010000003.1"/>
</dbReference>
<evidence type="ECO:0000259" key="7">
    <source>
        <dbReference type="Pfam" id="PF08281"/>
    </source>
</evidence>
<proteinExistence type="inferred from homology"/>
<dbReference type="SUPFAM" id="SSF88946">
    <property type="entry name" value="Sigma2 domain of RNA polymerase sigma factors"/>
    <property type="match status" value="1"/>
</dbReference>
<comment type="caution">
    <text evidence="8">The sequence shown here is derived from an EMBL/GenBank/DDBJ whole genome shotgun (WGS) entry which is preliminary data.</text>
</comment>
<dbReference type="InterPro" id="IPR014284">
    <property type="entry name" value="RNA_pol_sigma-70_dom"/>
</dbReference>
<evidence type="ECO:0000313" key="8">
    <source>
        <dbReference type="EMBL" id="MBB6108914.1"/>
    </source>
</evidence>
<keyword evidence="3" id="KW-0731">Sigma factor</keyword>
<evidence type="ECO:0000256" key="5">
    <source>
        <dbReference type="ARBA" id="ARBA00023163"/>
    </source>
</evidence>
<evidence type="ECO:0000259" key="6">
    <source>
        <dbReference type="Pfam" id="PF04542"/>
    </source>
</evidence>
<keyword evidence="4" id="KW-0238">DNA-binding</keyword>
<accession>A0ABR6PI69</accession>
<dbReference type="Proteomes" id="UP000541583">
    <property type="component" value="Unassembled WGS sequence"/>
</dbReference>
<keyword evidence="9" id="KW-1185">Reference proteome</keyword>
<dbReference type="InterPro" id="IPR007627">
    <property type="entry name" value="RNA_pol_sigma70_r2"/>
</dbReference>
<sequence length="190" mass="22444">MITAIMPDDKNSQIIHTIKAYGKSLLGFIRRRVKNDADAEDILQDVWYQFSSVINSEPIEQTSAWLYKVARNKITDKHKKKTETLLDDMLTGEDEEEDTADFKAILFTETSTPETEYLRNLFWDQLFIALDELPNEQKDVFVWHELDDMSFQEIADITGEKMQTLVSRKRYAVLHLRKRLQQLYKEITEY</sequence>
<name>A0ABR6PI69_9SPHI</name>
<dbReference type="InterPro" id="IPR013249">
    <property type="entry name" value="RNA_pol_sigma70_r4_t2"/>
</dbReference>
<dbReference type="PANTHER" id="PTHR43133:SF8">
    <property type="entry name" value="RNA POLYMERASE SIGMA FACTOR HI_1459-RELATED"/>
    <property type="match status" value="1"/>
</dbReference>
<protein>
    <submittedName>
        <fullName evidence="8">RNA polymerase sigma factor (Sigma-70 family)</fullName>
    </submittedName>
</protein>
<dbReference type="EMBL" id="JACHCB010000003">
    <property type="protein sequence ID" value="MBB6108914.1"/>
    <property type="molecule type" value="Genomic_DNA"/>
</dbReference>
<dbReference type="Gene3D" id="1.10.10.10">
    <property type="entry name" value="Winged helix-like DNA-binding domain superfamily/Winged helix DNA-binding domain"/>
    <property type="match status" value="1"/>
</dbReference>
<feature type="domain" description="RNA polymerase sigma factor 70 region 4 type 2" evidence="7">
    <location>
        <begin position="129"/>
        <end position="164"/>
    </location>
</feature>
<dbReference type="Pfam" id="PF08281">
    <property type="entry name" value="Sigma70_r4_2"/>
    <property type="match status" value="1"/>
</dbReference>
<evidence type="ECO:0000313" key="9">
    <source>
        <dbReference type="Proteomes" id="UP000541583"/>
    </source>
</evidence>
<evidence type="ECO:0000256" key="3">
    <source>
        <dbReference type="ARBA" id="ARBA00023082"/>
    </source>
</evidence>
<evidence type="ECO:0000256" key="2">
    <source>
        <dbReference type="ARBA" id="ARBA00023015"/>
    </source>
</evidence>
<dbReference type="Gene3D" id="1.10.1740.10">
    <property type="match status" value="1"/>
</dbReference>
<organism evidence="8 9">
    <name type="scientific">Mucilaginibacter lappiensis</name>
    <dbReference type="NCBI Taxonomy" id="354630"/>
    <lineage>
        <taxon>Bacteria</taxon>
        <taxon>Pseudomonadati</taxon>
        <taxon>Bacteroidota</taxon>
        <taxon>Sphingobacteriia</taxon>
        <taxon>Sphingobacteriales</taxon>
        <taxon>Sphingobacteriaceae</taxon>
        <taxon>Mucilaginibacter</taxon>
    </lineage>
</organism>
<dbReference type="InterPro" id="IPR039425">
    <property type="entry name" value="RNA_pol_sigma-70-like"/>
</dbReference>
<evidence type="ECO:0000256" key="4">
    <source>
        <dbReference type="ARBA" id="ARBA00023125"/>
    </source>
</evidence>
<dbReference type="PANTHER" id="PTHR43133">
    <property type="entry name" value="RNA POLYMERASE ECF-TYPE SIGMA FACTO"/>
    <property type="match status" value="1"/>
</dbReference>
<dbReference type="SUPFAM" id="SSF88659">
    <property type="entry name" value="Sigma3 and sigma4 domains of RNA polymerase sigma factors"/>
    <property type="match status" value="1"/>
</dbReference>
<keyword evidence="2" id="KW-0805">Transcription regulation</keyword>